<evidence type="ECO:0000313" key="1">
    <source>
        <dbReference type="EMBL" id="WWD06818.1"/>
    </source>
</evidence>
<name>A0AAX4KNE2_9TREE</name>
<protein>
    <submittedName>
        <fullName evidence="1">Uncharacterized protein</fullName>
    </submittedName>
</protein>
<reference evidence="1 2" key="1">
    <citation type="submission" date="2024-01" db="EMBL/GenBank/DDBJ databases">
        <title>Comparative genomics of Cryptococcus and Kwoniella reveals pathogenesis evolution and contrasting modes of karyotype evolution via chromosome fusion or intercentromeric recombination.</title>
        <authorList>
            <person name="Coelho M.A."/>
            <person name="David-Palma M."/>
            <person name="Shea T."/>
            <person name="Bowers K."/>
            <person name="McGinley-Smith S."/>
            <person name="Mohammad A.W."/>
            <person name="Gnirke A."/>
            <person name="Yurkov A.M."/>
            <person name="Nowrousian M."/>
            <person name="Sun S."/>
            <person name="Cuomo C.A."/>
            <person name="Heitman J."/>
        </authorList>
    </citation>
    <scope>NUCLEOTIDE SEQUENCE [LARGE SCALE GENOMIC DNA]</scope>
    <source>
        <strain evidence="1 2">PYCC6329</strain>
    </source>
</reference>
<gene>
    <name evidence="1" type="ORF">V865_004913</name>
</gene>
<accession>A0AAX4KNE2</accession>
<proteinExistence type="predicted"/>
<evidence type="ECO:0000313" key="2">
    <source>
        <dbReference type="Proteomes" id="UP001358614"/>
    </source>
</evidence>
<sequence length="198" mass="22474">MSQMSSKTNIGYSMRGSESYRKGARERGGSIIALGQFHHSSICEPSDSALTITLDPSLKCQNKSHGTSDHKDVTRIHEYTDNCRMIEQGRGNTTSIPIGYDSHRLSLRRVELTEFMRKIPGDSSSRPSQQRRSWIPRTELKEMFYSHLKSEMSGTQDATGEIQSKVADVRRKLETEPILDNWEEGCPSGDEKVHEVRR</sequence>
<dbReference type="KEGG" id="ker:91103714"/>
<dbReference type="RefSeq" id="XP_066084785.1">
    <property type="nucleotide sequence ID" value="XM_066228688.1"/>
</dbReference>
<dbReference type="Proteomes" id="UP001358614">
    <property type="component" value="Chromosome 1"/>
</dbReference>
<dbReference type="EMBL" id="CP144089">
    <property type="protein sequence ID" value="WWD06818.1"/>
    <property type="molecule type" value="Genomic_DNA"/>
</dbReference>
<keyword evidence="2" id="KW-1185">Reference proteome</keyword>
<organism evidence="1 2">
    <name type="scientific">Kwoniella europaea PYCC6329</name>
    <dbReference type="NCBI Taxonomy" id="1423913"/>
    <lineage>
        <taxon>Eukaryota</taxon>
        <taxon>Fungi</taxon>
        <taxon>Dikarya</taxon>
        <taxon>Basidiomycota</taxon>
        <taxon>Agaricomycotina</taxon>
        <taxon>Tremellomycetes</taxon>
        <taxon>Tremellales</taxon>
        <taxon>Cryptococcaceae</taxon>
        <taxon>Kwoniella</taxon>
    </lineage>
</organism>
<dbReference type="AlphaFoldDB" id="A0AAX4KNE2"/>
<dbReference type="GeneID" id="91103714"/>